<feature type="repeat" description="PPR" evidence="3">
    <location>
        <begin position="255"/>
        <end position="289"/>
    </location>
</feature>
<keyword evidence="2" id="KW-0677">Repeat</keyword>
<feature type="repeat" description="PPR" evidence="3">
    <location>
        <begin position="290"/>
        <end position="324"/>
    </location>
</feature>
<dbReference type="PROSITE" id="PS51375">
    <property type="entry name" value="PPR"/>
    <property type="match status" value="10"/>
</dbReference>
<dbReference type="InterPro" id="IPR002885">
    <property type="entry name" value="PPR_rpt"/>
</dbReference>
<dbReference type="Pfam" id="PF01535">
    <property type="entry name" value="PPR"/>
    <property type="match status" value="1"/>
</dbReference>
<dbReference type="InterPro" id="IPR011990">
    <property type="entry name" value="TPR-like_helical_dom_sf"/>
</dbReference>
<feature type="repeat" description="PPR" evidence="3">
    <location>
        <begin position="185"/>
        <end position="219"/>
    </location>
</feature>
<feature type="repeat" description="PPR" evidence="3">
    <location>
        <begin position="360"/>
        <end position="394"/>
    </location>
</feature>
<name>A0A2U1LWE2_ARTAN</name>
<keyword evidence="5" id="KW-1185">Reference proteome</keyword>
<evidence type="ECO:0000313" key="5">
    <source>
        <dbReference type="Proteomes" id="UP000245207"/>
    </source>
</evidence>
<dbReference type="Gene3D" id="1.25.40.10">
    <property type="entry name" value="Tetratricopeptide repeat domain"/>
    <property type="match status" value="7"/>
</dbReference>
<dbReference type="Pfam" id="PF13041">
    <property type="entry name" value="PPR_2"/>
    <property type="match status" value="6"/>
</dbReference>
<evidence type="ECO:0000256" key="1">
    <source>
        <dbReference type="ARBA" id="ARBA00007626"/>
    </source>
</evidence>
<evidence type="ECO:0000313" key="4">
    <source>
        <dbReference type="EMBL" id="PWA53297.1"/>
    </source>
</evidence>
<sequence length="993" mass="112031">MKHITSLFPKPKSFSSSLSRVTTISTEVSNIVHSIDPMEPSLEQVVPFLTPDVITHVLQHQQDPFLCFRFFVWAAKRKHFRSWASHNLMISMLVGSNKIESFWRVFDDVRKCGYSVPSDAFAVLIGGYAEAKEVERAVEAFGRMKEFDCEPNLFTYNLVLNVLVGKVTDALVLFDEMLDRGIVPSKITYTVVLTGLCNAKRIDDAYRLLENMKSSGNRPDGITYNALLNGVCKLGRMDEAFALLKDFQKDGFELDLNSYSSLIDGLFRTKRFKEGHEMYRKMTETDIEPDVVLHTIMIRGLCDEGRVHDAFKLVREMTDKGVVPDTQAYNTLIKGFCDEGLLDEARSLKLEVSGVDEFPDTSTYTILISGMCRYGLVGEAQNIFNEMEKAGCVPSVVTFNALIDGLCKSGELQKAHLMFYKMEIGRNPSLFLRLTQGSDRVVDSGSLQTMVTKLCESGSTLKAYKLLTQLADTAIMPTITTYNILINGLCKAGILDGAFNLFKELRLKGISPDSVTYGTLINGLQIAGREDDAFLLLEEMVSNGCKPTPAVYRTLMKWSCRRKKTFAAFNLWLRYLKSLPKRDEKIITLVEECLRKDEVERAVRLLLDMDIKLQDLDSAPYTIWLIGFCQGRKTTDALMLLSILKEYNIRLTPASCVMLISTLYREGKLSFAVEVFLYALQKGFILKPRICNNLLKSLLRSRYIDDAFDLMEKMDSCGYNLDDYLDVGTRFLIKRRMLGENHADYAETMYHLGKVLYLQGNGKDAESLIKDSIRILEDGAQGESSLCMRRLRYLVQITAFDHLHHITATSIPSSQQHGLLHSKNPSRLRSCCFSNPKSTFLFLIFINCYHIAASTPPTHPFHRLLHSVPVTINWDFLPPHLSFYAHLLVISLVVTEALMQQCVRKLPLILGVLEASKHKGVTLVLDLQATKSMGSPAEPGKAPLRKFGLILTRNDGTKKVLNAGHPLLVKLCLDWWLCVQSNQGKLDRGLLVF</sequence>
<feature type="repeat" description="PPR" evidence="3">
    <location>
        <begin position="478"/>
        <end position="512"/>
    </location>
</feature>
<dbReference type="NCBIfam" id="TIGR00756">
    <property type="entry name" value="PPR"/>
    <property type="match status" value="12"/>
</dbReference>
<dbReference type="AlphaFoldDB" id="A0A2U1LWE2"/>
<gene>
    <name evidence="4" type="ORF">CTI12_AA442860</name>
</gene>
<feature type="repeat" description="PPR" evidence="3">
    <location>
        <begin position="395"/>
        <end position="429"/>
    </location>
</feature>
<dbReference type="PANTHER" id="PTHR47447:SF28">
    <property type="entry name" value="PENTACOTRIPEPTIDE-REPEAT REGION OF PRORP DOMAIN-CONTAINING PROTEIN"/>
    <property type="match status" value="1"/>
</dbReference>
<organism evidence="4 5">
    <name type="scientific">Artemisia annua</name>
    <name type="common">Sweet wormwood</name>
    <dbReference type="NCBI Taxonomy" id="35608"/>
    <lineage>
        <taxon>Eukaryota</taxon>
        <taxon>Viridiplantae</taxon>
        <taxon>Streptophyta</taxon>
        <taxon>Embryophyta</taxon>
        <taxon>Tracheophyta</taxon>
        <taxon>Spermatophyta</taxon>
        <taxon>Magnoliopsida</taxon>
        <taxon>eudicotyledons</taxon>
        <taxon>Gunneridae</taxon>
        <taxon>Pentapetalae</taxon>
        <taxon>asterids</taxon>
        <taxon>campanulids</taxon>
        <taxon>Asterales</taxon>
        <taxon>Asteraceae</taxon>
        <taxon>Asteroideae</taxon>
        <taxon>Anthemideae</taxon>
        <taxon>Artemisiinae</taxon>
        <taxon>Artemisia</taxon>
    </lineage>
</organism>
<evidence type="ECO:0000256" key="2">
    <source>
        <dbReference type="ARBA" id="ARBA00022737"/>
    </source>
</evidence>
<feature type="repeat" description="PPR" evidence="3">
    <location>
        <begin position="220"/>
        <end position="254"/>
    </location>
</feature>
<protein>
    <submittedName>
        <fullName evidence="4">Pentatricopeptide repeat (PPR) superfamily protein</fullName>
    </submittedName>
</protein>
<comment type="similarity">
    <text evidence="1">Belongs to the PPR family. P subfamily.</text>
</comment>
<reference evidence="4 5" key="1">
    <citation type="journal article" date="2018" name="Mol. Plant">
        <title>The genome of Artemisia annua provides insight into the evolution of Asteraceae family and artemisinin biosynthesis.</title>
        <authorList>
            <person name="Shen Q."/>
            <person name="Zhang L."/>
            <person name="Liao Z."/>
            <person name="Wang S."/>
            <person name="Yan T."/>
            <person name="Shi P."/>
            <person name="Liu M."/>
            <person name="Fu X."/>
            <person name="Pan Q."/>
            <person name="Wang Y."/>
            <person name="Lv Z."/>
            <person name="Lu X."/>
            <person name="Zhang F."/>
            <person name="Jiang W."/>
            <person name="Ma Y."/>
            <person name="Chen M."/>
            <person name="Hao X."/>
            <person name="Li L."/>
            <person name="Tang Y."/>
            <person name="Lv G."/>
            <person name="Zhou Y."/>
            <person name="Sun X."/>
            <person name="Brodelius P.E."/>
            <person name="Rose J.K.C."/>
            <person name="Tang K."/>
        </authorList>
    </citation>
    <scope>NUCLEOTIDE SEQUENCE [LARGE SCALE GENOMIC DNA]</scope>
    <source>
        <strain evidence="5">cv. Huhao1</strain>
        <tissue evidence="4">Leaf</tissue>
    </source>
</reference>
<feature type="repeat" description="PPR" evidence="3">
    <location>
        <begin position="513"/>
        <end position="547"/>
    </location>
</feature>
<accession>A0A2U1LWE2</accession>
<comment type="caution">
    <text evidence="4">The sequence shown here is derived from an EMBL/GenBank/DDBJ whole genome shotgun (WGS) entry which is preliminary data.</text>
</comment>
<feature type="repeat" description="PPR" evidence="3">
    <location>
        <begin position="325"/>
        <end position="359"/>
    </location>
</feature>
<feature type="repeat" description="PPR" evidence="3">
    <location>
        <begin position="117"/>
        <end position="151"/>
    </location>
</feature>
<dbReference type="OrthoDB" id="185373at2759"/>
<dbReference type="PANTHER" id="PTHR47447">
    <property type="entry name" value="OS03G0856100 PROTEIN"/>
    <property type="match status" value="1"/>
</dbReference>
<dbReference type="Proteomes" id="UP000245207">
    <property type="component" value="Unassembled WGS sequence"/>
</dbReference>
<dbReference type="EMBL" id="PKPP01007466">
    <property type="protein sequence ID" value="PWA53297.1"/>
    <property type="molecule type" value="Genomic_DNA"/>
</dbReference>
<proteinExistence type="inferred from homology"/>
<evidence type="ECO:0000256" key="3">
    <source>
        <dbReference type="PROSITE-ProRule" id="PRU00708"/>
    </source>
</evidence>